<dbReference type="Pfam" id="PF21805">
    <property type="entry name" value="Imm5_like"/>
    <property type="match status" value="1"/>
</dbReference>
<proteinExistence type="predicted"/>
<feature type="domain" description="Imm-5-like" evidence="1">
    <location>
        <begin position="22"/>
        <end position="148"/>
    </location>
</feature>
<organism evidence="2 3">
    <name type="scientific">Bifidobacterium pullorum subsp. gallinarum</name>
    <dbReference type="NCBI Taxonomy" id="78344"/>
    <lineage>
        <taxon>Bacteria</taxon>
        <taxon>Bacillati</taxon>
        <taxon>Actinomycetota</taxon>
        <taxon>Actinomycetes</taxon>
        <taxon>Bifidobacteriales</taxon>
        <taxon>Bifidobacteriaceae</taxon>
        <taxon>Bifidobacterium</taxon>
    </lineage>
</organism>
<dbReference type="EMBL" id="JGYX01000003">
    <property type="protein sequence ID" value="KFI60774.1"/>
    <property type="molecule type" value="Genomic_DNA"/>
</dbReference>
<dbReference type="RefSeq" id="WP_033506611.1">
    <property type="nucleotide sequence ID" value="NZ_JGYX01000003.1"/>
</dbReference>
<dbReference type="eggNOG" id="ENOG5030I5K">
    <property type="taxonomic scope" value="Bacteria"/>
</dbReference>
<dbReference type="InterPro" id="IPR048667">
    <property type="entry name" value="Imm5-like"/>
</dbReference>
<name>A0A087APS4_9BIFI</name>
<evidence type="ECO:0000313" key="3">
    <source>
        <dbReference type="Proteomes" id="UP000029046"/>
    </source>
</evidence>
<evidence type="ECO:0000313" key="2">
    <source>
        <dbReference type="EMBL" id="KFI60774.1"/>
    </source>
</evidence>
<protein>
    <recommendedName>
        <fullName evidence="1">Imm-5-like domain-containing protein</fullName>
    </recommendedName>
</protein>
<gene>
    <name evidence="2" type="ORF">BIGA_1243</name>
</gene>
<dbReference type="AlphaFoldDB" id="A0A087APS4"/>
<accession>A0A087APS4</accession>
<dbReference type="Proteomes" id="UP000029046">
    <property type="component" value="Unassembled WGS sequence"/>
</dbReference>
<comment type="caution">
    <text evidence="2">The sequence shown here is derived from an EMBL/GenBank/DDBJ whole genome shotgun (WGS) entry which is preliminary data.</text>
</comment>
<evidence type="ECO:0000259" key="1">
    <source>
        <dbReference type="Pfam" id="PF21805"/>
    </source>
</evidence>
<sequence>MAKLRKMLGDPTGPRAKALMALIDTQSASTLGRWAAAYAEERYLPILSRRRSGQPVDDRFATAIKQAIACADGNATLKDAKPALRAALAAARETGDADPVAQAAARAISTACGVIQTPTNALGFAFYGAAAAAYDQAGLSADSAEYERLADMEFDRIIASLRHAAVDDEPHPVKVRWNC</sequence>
<keyword evidence="3" id="KW-1185">Reference proteome</keyword>
<reference evidence="2 3" key="1">
    <citation type="submission" date="2014-03" db="EMBL/GenBank/DDBJ databases">
        <title>Genomics of Bifidobacteria.</title>
        <authorList>
            <person name="Ventura M."/>
            <person name="Milani C."/>
            <person name="Lugli G.A."/>
        </authorList>
    </citation>
    <scope>NUCLEOTIDE SEQUENCE [LARGE SCALE GENOMIC DNA]</scope>
    <source>
        <strain evidence="2 3">LMG 11586</strain>
    </source>
</reference>
<dbReference type="OrthoDB" id="1654420at2"/>